<keyword evidence="2" id="KW-0732">Signal</keyword>
<evidence type="ECO:0000256" key="1">
    <source>
        <dbReference type="SAM" id="MobiDB-lite"/>
    </source>
</evidence>
<evidence type="ECO:0000313" key="4">
    <source>
        <dbReference type="Proteomes" id="UP000249324"/>
    </source>
</evidence>
<organism evidence="3 4">
    <name type="scientific">Thermocrispum agreste</name>
    <dbReference type="NCBI Taxonomy" id="37925"/>
    <lineage>
        <taxon>Bacteria</taxon>
        <taxon>Bacillati</taxon>
        <taxon>Actinomycetota</taxon>
        <taxon>Actinomycetes</taxon>
        <taxon>Pseudonocardiales</taxon>
        <taxon>Pseudonocardiaceae</taxon>
        <taxon>Thermocrispum</taxon>
    </lineage>
</organism>
<evidence type="ECO:0000313" key="3">
    <source>
        <dbReference type="EMBL" id="MFO7193612.1"/>
    </source>
</evidence>
<evidence type="ECO:0000256" key="2">
    <source>
        <dbReference type="SAM" id="SignalP"/>
    </source>
</evidence>
<sequence length="288" mass="29732">MKRRAIAAAGAAAVGAAAAVVALVAGTTVGFAETSTSSAYGVAAEGVLEIEPIPYVESSDGSTKTDSLVELPENPLLNVAVAKVSAGDGQASVKLADVSVLPANVQLPKNLKDLQKAVDQLRGLLAKPCDASKPKLPEKLPKNPLTDLVVELTKKLDPKPLCDVIKGRLSVLELGLVEVYCDGDQGGLKIADVKLLGHKIELPEAPENVGLPENPLLQLTINKQVADDEDGSFSVTGLELNLLDGTQVIKLGNATCGVTDVDDGDEDDQTPPTATKPAPVTTKLPVTG</sequence>
<protein>
    <recommendedName>
        <fullName evidence="5">Secreted protein</fullName>
    </recommendedName>
</protein>
<gene>
    <name evidence="3" type="ORF">DIU77_015330</name>
</gene>
<feature type="signal peptide" evidence="2">
    <location>
        <begin position="1"/>
        <end position="19"/>
    </location>
</feature>
<feature type="compositionally biased region" description="Acidic residues" evidence="1">
    <location>
        <begin position="260"/>
        <end position="269"/>
    </location>
</feature>
<name>A0ABD6FI87_9PSEU</name>
<proteinExistence type="predicted"/>
<accession>A0ABD6FI87</accession>
<dbReference type="Proteomes" id="UP000249324">
    <property type="component" value="Unassembled WGS sequence"/>
</dbReference>
<evidence type="ECO:0008006" key="5">
    <source>
        <dbReference type="Google" id="ProtNLM"/>
    </source>
</evidence>
<comment type="caution">
    <text evidence="3">The sequence shown here is derived from an EMBL/GenBank/DDBJ whole genome shotgun (WGS) entry which is preliminary data.</text>
</comment>
<feature type="region of interest" description="Disordered" evidence="1">
    <location>
        <begin position="260"/>
        <end position="288"/>
    </location>
</feature>
<feature type="compositionally biased region" description="Low complexity" evidence="1">
    <location>
        <begin position="270"/>
        <end position="288"/>
    </location>
</feature>
<feature type="chain" id="PRO_5044888008" description="Secreted protein" evidence="2">
    <location>
        <begin position="20"/>
        <end position="288"/>
    </location>
</feature>
<dbReference type="EMBL" id="QGUI02000242">
    <property type="protein sequence ID" value="MFO7193612.1"/>
    <property type="molecule type" value="Genomic_DNA"/>
</dbReference>
<reference evidence="3 4" key="1">
    <citation type="journal article" date="2021" name="BMC Genomics">
        <title>Genome-resolved metagenome and metatranscriptome analyses of thermophilic composting reveal key bacterial players and their metabolic interactions.</title>
        <authorList>
            <person name="Braga L.P.P."/>
            <person name="Pereira R.V."/>
            <person name="Martins L.F."/>
            <person name="Moura L.M.S."/>
            <person name="Sanchez F.B."/>
            <person name="Patane J.S.L."/>
            <person name="da Silva A.M."/>
            <person name="Setubal J.C."/>
        </authorList>
    </citation>
    <scope>NUCLEOTIDE SEQUENCE [LARGE SCALE GENOMIC DNA]</scope>
    <source>
        <strain evidence="3">ZC4RG45</strain>
    </source>
</reference>
<dbReference type="AlphaFoldDB" id="A0ABD6FI87"/>